<protein>
    <submittedName>
        <fullName evidence="3">Polysaccharide pyruvyl transferase CsaB</fullName>
    </submittedName>
</protein>
<dbReference type="NCBIfam" id="TIGR03609">
    <property type="entry name" value="S_layer_CsaB"/>
    <property type="match status" value="1"/>
</dbReference>
<evidence type="ECO:0000313" key="4">
    <source>
        <dbReference type="Proteomes" id="UP000295416"/>
    </source>
</evidence>
<accession>A0A4R2NWN7</accession>
<dbReference type="SUPFAM" id="SSF53756">
    <property type="entry name" value="UDP-Glycosyltransferase/glycogen phosphorylase"/>
    <property type="match status" value="1"/>
</dbReference>
<keyword evidence="3" id="KW-0808">Transferase</keyword>
<evidence type="ECO:0000313" key="3">
    <source>
        <dbReference type="EMBL" id="TCP26011.1"/>
    </source>
</evidence>
<dbReference type="GO" id="GO:0016740">
    <property type="term" value="F:transferase activity"/>
    <property type="evidence" value="ECO:0007669"/>
    <property type="project" value="UniProtKB-KW"/>
</dbReference>
<evidence type="ECO:0000259" key="2">
    <source>
        <dbReference type="Pfam" id="PF04230"/>
    </source>
</evidence>
<feature type="domain" description="Polysaccharide pyruvyl transferase" evidence="2">
    <location>
        <begin position="13"/>
        <end position="302"/>
    </location>
</feature>
<dbReference type="EMBL" id="SLXK01000020">
    <property type="protein sequence ID" value="TCP26011.1"/>
    <property type="molecule type" value="Genomic_DNA"/>
</dbReference>
<dbReference type="Proteomes" id="UP000295416">
    <property type="component" value="Unassembled WGS sequence"/>
</dbReference>
<name>A0A4R2NWN7_9BACL</name>
<keyword evidence="1" id="KW-0812">Transmembrane</keyword>
<dbReference type="RefSeq" id="WP_132746701.1">
    <property type="nucleotide sequence ID" value="NZ_SLXK01000020.1"/>
</dbReference>
<proteinExistence type="predicted"/>
<dbReference type="Pfam" id="PF04230">
    <property type="entry name" value="PS_pyruv_trans"/>
    <property type="match status" value="1"/>
</dbReference>
<keyword evidence="1" id="KW-1133">Transmembrane helix</keyword>
<comment type="caution">
    <text evidence="3">The sequence shown here is derived from an EMBL/GenBank/DDBJ whole genome shotgun (WGS) entry which is preliminary data.</text>
</comment>
<evidence type="ECO:0000256" key="1">
    <source>
        <dbReference type="SAM" id="Phobius"/>
    </source>
</evidence>
<gene>
    <name evidence="3" type="ORF">EV207_12045</name>
</gene>
<sequence length="373" mass="42389">MKVVISGFYGFNNAGDEAILKAMIDNLKMKWPELEITVLSFDPRATSSVHDVKSLYRGWRRDTLKKMQAIKNADVLISGGGGLLQDTYPTKVISGPLPYYLIIVMLAKLMRTKVMFFSQGIGPINTRYAKSLMKLVANRVDLITVRDQHSKGLLKKLGIKKPQTIVTADIVFSYLISNESSHLNNLLRLPDQSAFVAVSVRPWFDQTNYYGEFAKALDILIEKRGITPIFIPMENHHDYQAAERVISEMSYGSQCRVLDPNLPPNDYISFIKNCHLMIGMRLHALIFSALAAVPFIGVSYDNKVENFLKMTNMWDVSCDLNNINAEAIAENAMYLLDQPEMYIDQIQCKAKHLRQKSDRNLELLDRHFLSKTT</sequence>
<feature type="transmembrane region" description="Helical" evidence="1">
    <location>
        <begin position="282"/>
        <end position="300"/>
    </location>
</feature>
<keyword evidence="1" id="KW-0472">Membrane</keyword>
<dbReference type="PANTHER" id="PTHR36836:SF1">
    <property type="entry name" value="COLANIC ACID BIOSYNTHESIS PROTEIN WCAK"/>
    <property type="match status" value="1"/>
</dbReference>
<dbReference type="InterPro" id="IPR007345">
    <property type="entry name" value="Polysacch_pyruvyl_Trfase"/>
</dbReference>
<organism evidence="3 4">
    <name type="scientific">Scopulibacillus darangshiensis</name>
    <dbReference type="NCBI Taxonomy" id="442528"/>
    <lineage>
        <taxon>Bacteria</taxon>
        <taxon>Bacillati</taxon>
        <taxon>Bacillota</taxon>
        <taxon>Bacilli</taxon>
        <taxon>Bacillales</taxon>
        <taxon>Sporolactobacillaceae</taxon>
        <taxon>Scopulibacillus</taxon>
    </lineage>
</organism>
<reference evidence="3 4" key="1">
    <citation type="submission" date="2019-03" db="EMBL/GenBank/DDBJ databases">
        <title>Genomic Encyclopedia of Type Strains, Phase IV (KMG-IV): sequencing the most valuable type-strain genomes for metagenomic binning, comparative biology and taxonomic classification.</title>
        <authorList>
            <person name="Goeker M."/>
        </authorList>
    </citation>
    <scope>NUCLEOTIDE SEQUENCE [LARGE SCALE GENOMIC DNA]</scope>
    <source>
        <strain evidence="3 4">DSM 19377</strain>
    </source>
</reference>
<keyword evidence="4" id="KW-1185">Reference proteome</keyword>
<dbReference type="OrthoDB" id="3199616at2"/>
<dbReference type="InterPro" id="IPR019896">
    <property type="entry name" value="Polysacch_pyruvyl_Trfase_CsaB"/>
</dbReference>
<dbReference type="PANTHER" id="PTHR36836">
    <property type="entry name" value="COLANIC ACID BIOSYNTHESIS PROTEIN WCAK"/>
    <property type="match status" value="1"/>
</dbReference>
<dbReference type="AlphaFoldDB" id="A0A4R2NWN7"/>